<evidence type="ECO:0000313" key="3">
    <source>
        <dbReference type="Proteomes" id="UP000184604"/>
    </source>
</evidence>
<evidence type="ECO:0000313" key="2">
    <source>
        <dbReference type="EMBL" id="APM38560.1"/>
    </source>
</evidence>
<organism evidence="2 3">
    <name type="scientific">Clostridium kluyveri</name>
    <dbReference type="NCBI Taxonomy" id="1534"/>
    <lineage>
        <taxon>Bacteria</taxon>
        <taxon>Bacillati</taxon>
        <taxon>Bacillota</taxon>
        <taxon>Clostridia</taxon>
        <taxon>Eubacteriales</taxon>
        <taxon>Clostridiaceae</taxon>
        <taxon>Clostridium</taxon>
    </lineage>
</organism>
<proteinExistence type="predicted"/>
<accession>A0A1L5F6U5</accession>
<gene>
    <name evidence="2" type="ORF">BS101_07300</name>
</gene>
<dbReference type="Proteomes" id="UP000184604">
    <property type="component" value="Chromosome"/>
</dbReference>
<evidence type="ECO:0000256" key="1">
    <source>
        <dbReference type="SAM" id="MobiDB-lite"/>
    </source>
</evidence>
<reference evidence="2 3" key="1">
    <citation type="submission" date="2016-12" db="EMBL/GenBank/DDBJ databases">
        <title>Complete genome sequence of Clostridium kluyveri JZZ isolated from the pit mud of a Chinese flavor liquor-making factory.</title>
        <authorList>
            <person name="Wang Y."/>
        </authorList>
    </citation>
    <scope>NUCLEOTIDE SEQUENCE [LARGE SCALE GENOMIC DNA]</scope>
    <source>
        <strain evidence="2 3">JZZ</strain>
    </source>
</reference>
<sequence length="154" mass="19157">MYRCNIFRRSYIMYRWPDMEPDEYMDENDDMYDDMEDDYQYPIDMSYYYEPAFYRMYPVFMGGVNPYMGHMYPANYMPQMPPPIYPYYEGYSMPYYRQDLDEEEEDLREESIKEDKLEEEDEADHLEYLEENVLPYDENCDVKMRTVDMSDIRD</sequence>
<protein>
    <submittedName>
        <fullName evidence="2">Uncharacterized protein</fullName>
    </submittedName>
</protein>
<dbReference type="OrthoDB" id="1910878at2"/>
<dbReference type="EMBL" id="CP018335">
    <property type="protein sequence ID" value="APM38560.1"/>
    <property type="molecule type" value="Genomic_DNA"/>
</dbReference>
<name>A0A1L5F6U5_CLOKL</name>
<feature type="region of interest" description="Disordered" evidence="1">
    <location>
        <begin position="100"/>
        <end position="125"/>
    </location>
</feature>
<dbReference type="AlphaFoldDB" id="A0A1L5F6U5"/>